<dbReference type="InterPro" id="IPR018303">
    <property type="entry name" value="ATPase_P-typ_P_site"/>
</dbReference>
<feature type="transmembrane region" description="Helical" evidence="10">
    <location>
        <begin position="750"/>
        <end position="772"/>
    </location>
</feature>
<dbReference type="InterPro" id="IPR023298">
    <property type="entry name" value="ATPase_P-typ_TM_dom_sf"/>
</dbReference>
<dbReference type="Pfam" id="PF00403">
    <property type="entry name" value="HMA"/>
    <property type="match status" value="2"/>
</dbReference>
<name>A0A3S3UGI3_9RHOB</name>
<dbReference type="InterPro" id="IPR044492">
    <property type="entry name" value="P_typ_ATPase_HD_dom"/>
</dbReference>
<dbReference type="SUPFAM" id="SSF56784">
    <property type="entry name" value="HAD-like"/>
    <property type="match status" value="1"/>
</dbReference>
<feature type="transmembrane region" description="Helical" evidence="10">
    <location>
        <begin position="778"/>
        <end position="797"/>
    </location>
</feature>
<dbReference type="InterPro" id="IPR006121">
    <property type="entry name" value="HMA_dom"/>
</dbReference>
<dbReference type="PROSITE" id="PS00154">
    <property type="entry name" value="ATPASE_E1_E2"/>
    <property type="match status" value="1"/>
</dbReference>
<dbReference type="InterPro" id="IPR027256">
    <property type="entry name" value="P-typ_ATPase_IB"/>
</dbReference>
<dbReference type="InterPro" id="IPR036412">
    <property type="entry name" value="HAD-like_sf"/>
</dbReference>
<dbReference type="SFLD" id="SFLDF00027">
    <property type="entry name" value="p-type_atpase"/>
    <property type="match status" value="1"/>
</dbReference>
<dbReference type="NCBIfam" id="TIGR01511">
    <property type="entry name" value="ATPase-IB1_Cu"/>
    <property type="match status" value="1"/>
</dbReference>
<evidence type="ECO:0000256" key="8">
    <source>
        <dbReference type="ARBA" id="ARBA00022989"/>
    </source>
</evidence>
<dbReference type="CDD" id="cd00371">
    <property type="entry name" value="HMA"/>
    <property type="match status" value="2"/>
</dbReference>
<dbReference type="Gene3D" id="3.30.70.100">
    <property type="match status" value="2"/>
</dbReference>
<dbReference type="SFLD" id="SFLDS00003">
    <property type="entry name" value="Haloacid_Dehalogenase"/>
    <property type="match status" value="1"/>
</dbReference>
<evidence type="ECO:0000256" key="9">
    <source>
        <dbReference type="ARBA" id="ARBA00023136"/>
    </source>
</evidence>
<dbReference type="RefSeq" id="WP_128488768.1">
    <property type="nucleotide sequence ID" value="NZ_JBHLXB010000159.1"/>
</dbReference>
<sequence length="811" mass="84010">MAAINLGLDGLFCAACVGRAERILTRLPGVTGVTVSLASEEARVETEGALDLQAAATALGRAGYGLREVTTRLTAEGMSCASCVARVEKLALAEPGVTSARADFSTGEIRLRHIEVSGLITRLQERLAKAGYPAMLAEVSDPALRQAAHEADLKGRALTAALLTLPVFVTEMGGHMLPAFHHWLHGLIDPWWLWLMQAVLTAAVLLGPGRMFLSRGLPALARLAPDMNSLVALGTLSAFFYSLVVLIAPDLLPEAAQVVYFEAAAVIVTLILLGRWLEARARGRTGGAIRELMALQPDEALIEGPEGPVTRRSADLRAGDILLVRPGERLAADGVILSGRSHLDESMLTGEPLPVAREAGAEVTGGTINGSGALRVEITRAGEASRLAQIVAMVGEAQAGKLPIQGLVDRVTGIFVPIVMAIAAVTVLAWLLLSGDVAEALVAGVSVLIVACPCAMGLATPVSIMVGTGRAARLGVLFRRGEALQRLSAVRVVAFDKTGTLTEGRPDLVELLPAAGENADDLLALAASAEALSEHHIAKAILRAARARGLSVTPAQGMETMAGRGIRATVDGRILRLGHEGFLREEGVSGVEALMALRPGARASGQSLLLMAVDDRAVALLIVADPARPGAAAAVAALQRDGLKVQMISGDAPATAEAVGRSLGIEDVTGGALPQDKLAAIEGVKGCAFVGDGINDAPVLAAADVGIAMGSGTDVAIEAADVVLVGNDPRAVVTAVEVSRATMRNIRQNLFWAFAYNTALIPVAAGILWPLWGIRMSPVLAAAAMALSSVFVITNALRLRRAGRPAAQIGA</sequence>
<dbReference type="Gene3D" id="3.40.1110.10">
    <property type="entry name" value="Calcium-transporting ATPase, cytoplasmic domain N"/>
    <property type="match status" value="1"/>
</dbReference>
<feature type="transmembrane region" description="Helical" evidence="10">
    <location>
        <begin position="230"/>
        <end position="252"/>
    </location>
</feature>
<feature type="transmembrane region" description="Helical" evidence="10">
    <location>
        <begin position="258"/>
        <end position="277"/>
    </location>
</feature>
<evidence type="ECO:0000256" key="4">
    <source>
        <dbReference type="ARBA" id="ARBA00022723"/>
    </source>
</evidence>
<dbReference type="NCBIfam" id="TIGR01494">
    <property type="entry name" value="ATPase_P-type"/>
    <property type="match status" value="2"/>
</dbReference>
<comment type="caution">
    <text evidence="12">The sequence shown here is derived from an EMBL/GenBank/DDBJ whole genome shotgun (WGS) entry which is preliminary data.</text>
</comment>
<dbReference type="PANTHER" id="PTHR43520">
    <property type="entry name" value="ATP7, ISOFORM B"/>
    <property type="match status" value="1"/>
</dbReference>
<feature type="transmembrane region" description="Helical" evidence="10">
    <location>
        <begin position="445"/>
        <end position="466"/>
    </location>
</feature>
<evidence type="ECO:0000256" key="7">
    <source>
        <dbReference type="ARBA" id="ARBA00022967"/>
    </source>
</evidence>
<keyword evidence="4 10" id="KW-0479">Metal-binding</keyword>
<evidence type="ECO:0000256" key="3">
    <source>
        <dbReference type="ARBA" id="ARBA00022692"/>
    </source>
</evidence>
<dbReference type="Pfam" id="PF00122">
    <property type="entry name" value="E1-E2_ATPase"/>
    <property type="match status" value="1"/>
</dbReference>
<dbReference type="Gene3D" id="2.70.150.10">
    <property type="entry name" value="Calcium-transporting ATPase, cytoplasmic transduction domain A"/>
    <property type="match status" value="1"/>
</dbReference>
<dbReference type="PROSITE" id="PS50846">
    <property type="entry name" value="HMA_2"/>
    <property type="match status" value="2"/>
</dbReference>
<dbReference type="InterPro" id="IPR036163">
    <property type="entry name" value="HMA_dom_sf"/>
</dbReference>
<dbReference type="NCBIfam" id="TIGR01525">
    <property type="entry name" value="ATPase-IB_hvy"/>
    <property type="match status" value="1"/>
</dbReference>
<organism evidence="12 13">
    <name type="scientific">Falsigemmobacter intermedius</name>
    <dbReference type="NCBI Taxonomy" id="1553448"/>
    <lineage>
        <taxon>Bacteria</taxon>
        <taxon>Pseudomonadati</taxon>
        <taxon>Pseudomonadota</taxon>
        <taxon>Alphaproteobacteria</taxon>
        <taxon>Rhodobacterales</taxon>
        <taxon>Paracoccaceae</taxon>
        <taxon>Falsigemmobacter</taxon>
    </lineage>
</organism>
<dbReference type="Proteomes" id="UP000287168">
    <property type="component" value="Unassembled WGS sequence"/>
</dbReference>
<feature type="domain" description="HMA" evidence="11">
    <location>
        <begin position="69"/>
        <end position="135"/>
    </location>
</feature>
<dbReference type="InterPro" id="IPR059000">
    <property type="entry name" value="ATPase_P-type_domA"/>
</dbReference>
<evidence type="ECO:0000259" key="11">
    <source>
        <dbReference type="PROSITE" id="PS50846"/>
    </source>
</evidence>
<dbReference type="PANTHER" id="PTHR43520:SF8">
    <property type="entry name" value="P-TYPE CU(+) TRANSPORTER"/>
    <property type="match status" value="1"/>
</dbReference>
<dbReference type="SUPFAM" id="SSF81653">
    <property type="entry name" value="Calcium ATPase, transduction domain A"/>
    <property type="match status" value="1"/>
</dbReference>
<dbReference type="GO" id="GO:0055070">
    <property type="term" value="P:copper ion homeostasis"/>
    <property type="evidence" value="ECO:0007669"/>
    <property type="project" value="TreeGrafter"/>
</dbReference>
<feature type="transmembrane region" description="Helical" evidence="10">
    <location>
        <begin position="411"/>
        <end position="433"/>
    </location>
</feature>
<dbReference type="GO" id="GO:0005524">
    <property type="term" value="F:ATP binding"/>
    <property type="evidence" value="ECO:0007669"/>
    <property type="project" value="UniProtKB-UniRule"/>
</dbReference>
<keyword evidence="13" id="KW-1185">Reference proteome</keyword>
<feature type="transmembrane region" description="Helical" evidence="10">
    <location>
        <begin position="157"/>
        <end position="179"/>
    </location>
</feature>
<dbReference type="CDD" id="cd02094">
    <property type="entry name" value="P-type_ATPase_Cu-like"/>
    <property type="match status" value="1"/>
</dbReference>
<dbReference type="GO" id="GO:0016887">
    <property type="term" value="F:ATP hydrolysis activity"/>
    <property type="evidence" value="ECO:0007669"/>
    <property type="project" value="InterPro"/>
</dbReference>
<dbReference type="InterPro" id="IPR023299">
    <property type="entry name" value="ATPase_P-typ_cyto_dom_N"/>
</dbReference>
<keyword evidence="8 10" id="KW-1133">Transmembrane helix</keyword>
<dbReference type="AlphaFoldDB" id="A0A3S3UGI3"/>
<dbReference type="FunFam" id="2.70.150.10:FF:000002">
    <property type="entry name" value="Copper-transporting ATPase 1, putative"/>
    <property type="match status" value="1"/>
</dbReference>
<comment type="subcellular location">
    <subcellularLocation>
        <location evidence="10">Cell membrane</location>
    </subcellularLocation>
    <subcellularLocation>
        <location evidence="1">Endomembrane system</location>
        <topology evidence="1">Multi-pass membrane protein</topology>
    </subcellularLocation>
</comment>
<dbReference type="PROSITE" id="PS01229">
    <property type="entry name" value="COF_2"/>
    <property type="match status" value="1"/>
</dbReference>
<dbReference type="Gene3D" id="3.40.50.1000">
    <property type="entry name" value="HAD superfamily/HAD-like"/>
    <property type="match status" value="1"/>
</dbReference>
<evidence type="ECO:0000256" key="10">
    <source>
        <dbReference type="RuleBase" id="RU362081"/>
    </source>
</evidence>
<evidence type="ECO:0000256" key="6">
    <source>
        <dbReference type="ARBA" id="ARBA00022840"/>
    </source>
</evidence>
<gene>
    <name evidence="12" type="ORF">EP867_10100</name>
</gene>
<dbReference type="EMBL" id="SBLC01000012">
    <property type="protein sequence ID" value="RWY41058.1"/>
    <property type="molecule type" value="Genomic_DNA"/>
</dbReference>
<reference evidence="12 13" key="1">
    <citation type="journal article" date="2015" name="Int. J. Syst. Evol. Microbiol.">
        <title>Gemmobacter intermedius sp. nov., isolated from a white stork (Ciconia ciconia).</title>
        <authorList>
            <person name="Kampfer P."/>
            <person name="Jerzak L."/>
            <person name="Wilharm G."/>
            <person name="Golke J."/>
            <person name="Busse H.J."/>
            <person name="Glaeser S.P."/>
        </authorList>
    </citation>
    <scope>NUCLEOTIDE SEQUENCE [LARGE SCALE GENOMIC DNA]</scope>
    <source>
        <strain evidence="12 13">119/4</strain>
    </source>
</reference>
<feature type="transmembrane region" description="Helical" evidence="10">
    <location>
        <begin position="191"/>
        <end position="209"/>
    </location>
</feature>
<keyword evidence="9 10" id="KW-0472">Membrane</keyword>
<evidence type="ECO:0000256" key="2">
    <source>
        <dbReference type="ARBA" id="ARBA00006024"/>
    </source>
</evidence>
<evidence type="ECO:0000256" key="5">
    <source>
        <dbReference type="ARBA" id="ARBA00022741"/>
    </source>
</evidence>
<dbReference type="GO" id="GO:0043682">
    <property type="term" value="F:P-type divalent copper transporter activity"/>
    <property type="evidence" value="ECO:0007669"/>
    <property type="project" value="TreeGrafter"/>
</dbReference>
<evidence type="ECO:0000313" key="13">
    <source>
        <dbReference type="Proteomes" id="UP000287168"/>
    </source>
</evidence>
<comment type="similarity">
    <text evidence="2 10">Belongs to the cation transport ATPase (P-type) (TC 3.A.3) family. Type IB subfamily.</text>
</comment>
<evidence type="ECO:0000256" key="1">
    <source>
        <dbReference type="ARBA" id="ARBA00004127"/>
    </source>
</evidence>
<dbReference type="PRINTS" id="PR00120">
    <property type="entry name" value="HATPASE"/>
</dbReference>
<dbReference type="SFLD" id="SFLDG00002">
    <property type="entry name" value="C1.7:_P-type_atpase_like"/>
    <property type="match status" value="1"/>
</dbReference>
<dbReference type="InterPro" id="IPR001757">
    <property type="entry name" value="P_typ_ATPase"/>
</dbReference>
<proteinExistence type="inferred from homology"/>
<keyword evidence="7" id="KW-1278">Translocase</keyword>
<dbReference type="SUPFAM" id="SSF55008">
    <property type="entry name" value="HMA, heavy metal-associated domain"/>
    <property type="match status" value="2"/>
</dbReference>
<accession>A0A3S3UGI3</accession>
<dbReference type="SUPFAM" id="SSF81665">
    <property type="entry name" value="Calcium ATPase, transmembrane domain M"/>
    <property type="match status" value="1"/>
</dbReference>
<keyword evidence="5 10" id="KW-0547">Nucleotide-binding</keyword>
<keyword evidence="3 10" id="KW-0812">Transmembrane</keyword>
<dbReference type="OrthoDB" id="9807843at2"/>
<dbReference type="InterPro" id="IPR023214">
    <property type="entry name" value="HAD_sf"/>
</dbReference>
<dbReference type="GO" id="GO:0005507">
    <property type="term" value="F:copper ion binding"/>
    <property type="evidence" value="ECO:0007669"/>
    <property type="project" value="TreeGrafter"/>
</dbReference>
<protein>
    <submittedName>
        <fullName evidence="12">Copper-translocating P-type ATPase</fullName>
    </submittedName>
</protein>
<feature type="domain" description="HMA" evidence="11">
    <location>
        <begin position="1"/>
        <end position="67"/>
    </location>
</feature>
<dbReference type="InterPro" id="IPR008250">
    <property type="entry name" value="ATPase_P-typ_transduc_dom_A_sf"/>
</dbReference>
<evidence type="ECO:0000313" key="12">
    <source>
        <dbReference type="EMBL" id="RWY41058.1"/>
    </source>
</evidence>
<keyword evidence="6 10" id="KW-0067">ATP-binding</keyword>
<dbReference type="GO" id="GO:0012505">
    <property type="term" value="C:endomembrane system"/>
    <property type="evidence" value="ECO:0007669"/>
    <property type="project" value="UniProtKB-SubCell"/>
</dbReference>
<dbReference type="Pfam" id="PF00702">
    <property type="entry name" value="Hydrolase"/>
    <property type="match status" value="1"/>
</dbReference>
<dbReference type="PRINTS" id="PR00119">
    <property type="entry name" value="CATATPASE"/>
</dbReference>
<dbReference type="GO" id="GO:0005886">
    <property type="term" value="C:plasma membrane"/>
    <property type="evidence" value="ECO:0007669"/>
    <property type="project" value="UniProtKB-SubCell"/>
</dbReference>
<keyword evidence="10" id="KW-1003">Cell membrane</keyword>